<dbReference type="Proteomes" id="UP000198589">
    <property type="component" value="Unassembled WGS sequence"/>
</dbReference>
<organism evidence="1 2">
    <name type="scientific">Blastococcus tunisiensis</name>
    <dbReference type="NCBI Taxonomy" id="1798228"/>
    <lineage>
        <taxon>Bacteria</taxon>
        <taxon>Bacillati</taxon>
        <taxon>Actinomycetota</taxon>
        <taxon>Actinomycetes</taxon>
        <taxon>Geodermatophilales</taxon>
        <taxon>Geodermatophilaceae</taxon>
        <taxon>Blastococcus</taxon>
    </lineage>
</organism>
<protein>
    <submittedName>
        <fullName evidence="1">Uncharacterized protein</fullName>
    </submittedName>
</protein>
<reference evidence="2" key="1">
    <citation type="submission" date="2016-10" db="EMBL/GenBank/DDBJ databases">
        <authorList>
            <person name="Varghese N."/>
            <person name="Submissions S."/>
        </authorList>
    </citation>
    <scope>NUCLEOTIDE SEQUENCE [LARGE SCALE GENOMIC DNA]</scope>
    <source>
        <strain evidence="2">DSM 46838</strain>
    </source>
</reference>
<evidence type="ECO:0000313" key="1">
    <source>
        <dbReference type="EMBL" id="SFF84346.1"/>
    </source>
</evidence>
<gene>
    <name evidence="1" type="ORF">SAMN05216574_12914</name>
</gene>
<dbReference type="OrthoDB" id="5190583at2"/>
<dbReference type="AlphaFoldDB" id="A0A1I2M4N7"/>
<proteinExistence type="predicted"/>
<keyword evidence="2" id="KW-1185">Reference proteome</keyword>
<dbReference type="EMBL" id="FOND01000029">
    <property type="protein sequence ID" value="SFF84346.1"/>
    <property type="molecule type" value="Genomic_DNA"/>
</dbReference>
<name>A0A1I2M4N7_9ACTN</name>
<dbReference type="RefSeq" id="WP_092203593.1">
    <property type="nucleotide sequence ID" value="NZ_FOND01000029.1"/>
</dbReference>
<accession>A0A1I2M4N7</accession>
<dbReference type="STRING" id="1798228.SAMN05216574_12914"/>
<sequence length="154" mass="16238">MDDPHDWLFDPTAAHRLVLARRPSPGSGVVPDVVSDVVWSDVVRLLRWATADAGGLAEVESGRWWRLAAECGALLRRLPGLADELAEPWALDPATWGGAPADGRARVALTAARLTALLRSGEPVSLRRLAGEVDALGSAAIAALVEQAPWAAAP</sequence>
<evidence type="ECO:0000313" key="2">
    <source>
        <dbReference type="Proteomes" id="UP000198589"/>
    </source>
</evidence>